<dbReference type="InterPro" id="IPR041118">
    <property type="entry name" value="Rx_N"/>
</dbReference>
<evidence type="ECO:0008006" key="11">
    <source>
        <dbReference type="Google" id="ProtNLM"/>
    </source>
</evidence>
<dbReference type="InterPro" id="IPR002182">
    <property type="entry name" value="NB-ARC"/>
</dbReference>
<dbReference type="AlphaFoldDB" id="A0A8X8A289"/>
<keyword evidence="2" id="KW-0677">Repeat</keyword>
<reference evidence="9" key="1">
    <citation type="journal article" date="2020" name="bioRxiv">
        <title>Hybrid origin of Populus tomentosa Carr. identified through genome sequencing and phylogenomic analysis.</title>
        <authorList>
            <person name="An X."/>
            <person name="Gao K."/>
            <person name="Chen Z."/>
            <person name="Li J."/>
            <person name="Yang X."/>
            <person name="Yang X."/>
            <person name="Zhou J."/>
            <person name="Guo T."/>
            <person name="Zhao T."/>
            <person name="Huang S."/>
            <person name="Miao D."/>
            <person name="Khan W.U."/>
            <person name="Rao P."/>
            <person name="Ye M."/>
            <person name="Lei B."/>
            <person name="Liao W."/>
            <person name="Wang J."/>
            <person name="Ji L."/>
            <person name="Li Y."/>
            <person name="Guo B."/>
            <person name="Mustafa N.S."/>
            <person name="Li S."/>
            <person name="Yun Q."/>
            <person name="Keller S.R."/>
            <person name="Mao J."/>
            <person name="Zhang R."/>
            <person name="Strauss S.H."/>
        </authorList>
    </citation>
    <scope>NUCLEOTIDE SEQUENCE</scope>
    <source>
        <strain evidence="9">GM15</strain>
        <tissue evidence="9">Leaf</tissue>
    </source>
</reference>
<comment type="caution">
    <text evidence="9">The sequence shown here is derived from an EMBL/GenBank/DDBJ whole genome shotgun (WGS) entry which is preliminary data.</text>
</comment>
<sequence>MMALALIGESLLSAVIEVLVDRIASSEVKDFFKRKKLDDGQLRKLESTMTSVGKLLNDAEEKHITHPAVKGWLDNLKDALYQADDFLDEIAYKALQLKFEAEPQSETFSDQVRSFLTSLVPCKKGMGEMQPELKKILQILQDLLKQKDSLHLTESVGRIPLLPSQKIPTTALVDESDVFGRKDDRKKIMALLLPDDAEGRQLDVVPIVGMGGMGKTTLAQLVYREIELLEDRNGTKLFDLKAWVHVSEEFNILKVTRDILKEVGLPKCDNMTENQIHCELEKKLRGNRVLVVLDDVWSEDQAAWDFLLKPFMSVRKGSKILVTTRSGTVASVKSTFPSYPLQTLSDNDCWLVLAKVAFDGGNFSEYPGLYKLPAGMGRLINLRHLDITGTRLLEMPPQMGKLAKLRTLTSFSLGNHQSGSGNQSGSRNQSGSSIEELGKLQHLCGELCIRNLQNVVDAQDASKADLKGKADLESLELLWEDDTNNSLHERVLDQLQPHVNLKILRLEGYGGTRFPVWIGGSNPPSNLRELDLHRCLNLESFPERMHSLMPSLVRLSLSNCPELQSFPIRGLELKAFSVTNCKQLIRNRRQWDLRSLHSLSSFTIAMCDEVESFPEEMLLPSSLTTLEIRHLSNLKSLDHRGLQHLTSLRELQIWHCPNLQTLPEEGLPSSLSHLFIFKCNLLKERCKRPNGEDWLKVSHIPYLYIS</sequence>
<keyword evidence="1" id="KW-0433">Leucine-rich repeat</keyword>
<evidence type="ECO:0000259" key="7">
    <source>
        <dbReference type="Pfam" id="PF18052"/>
    </source>
</evidence>
<evidence type="ECO:0000256" key="3">
    <source>
        <dbReference type="ARBA" id="ARBA00022741"/>
    </source>
</evidence>
<keyword evidence="3" id="KW-0547">Nucleotide-binding</keyword>
<accession>A0A8X8A289</accession>
<gene>
    <name evidence="9" type="ORF">POTOM_014590</name>
</gene>
<dbReference type="FunFam" id="3.40.50.300:FF:001091">
    <property type="entry name" value="Probable disease resistance protein At1g61300"/>
    <property type="match status" value="1"/>
</dbReference>
<evidence type="ECO:0000259" key="8">
    <source>
        <dbReference type="Pfam" id="PF25019"/>
    </source>
</evidence>
<dbReference type="GO" id="GO:0005524">
    <property type="term" value="F:ATP binding"/>
    <property type="evidence" value="ECO:0007669"/>
    <property type="project" value="UniProtKB-KW"/>
</dbReference>
<dbReference type="Pfam" id="PF18052">
    <property type="entry name" value="Rx_N"/>
    <property type="match status" value="1"/>
</dbReference>
<dbReference type="PANTHER" id="PTHR36766:SF40">
    <property type="entry name" value="DISEASE RESISTANCE PROTEIN RGA3"/>
    <property type="match status" value="1"/>
</dbReference>
<evidence type="ECO:0000256" key="5">
    <source>
        <dbReference type="ARBA" id="ARBA00022840"/>
    </source>
</evidence>
<dbReference type="PANTHER" id="PTHR36766">
    <property type="entry name" value="PLANT BROAD-SPECTRUM MILDEW RESISTANCE PROTEIN RPW8"/>
    <property type="match status" value="1"/>
</dbReference>
<keyword evidence="4" id="KW-0611">Plant defense</keyword>
<keyword evidence="5" id="KW-0067">ATP-binding</keyword>
<dbReference type="Proteomes" id="UP000886885">
    <property type="component" value="Chromosome 3D"/>
</dbReference>
<dbReference type="GO" id="GO:0006952">
    <property type="term" value="P:defense response"/>
    <property type="evidence" value="ECO:0007669"/>
    <property type="project" value="UniProtKB-KW"/>
</dbReference>
<dbReference type="EMBL" id="JAAWWB010000006">
    <property type="protein sequence ID" value="KAG6781678.1"/>
    <property type="molecule type" value="Genomic_DNA"/>
</dbReference>
<proteinExistence type="predicted"/>
<organism evidence="9 10">
    <name type="scientific">Populus tomentosa</name>
    <name type="common">Chinese white poplar</name>
    <dbReference type="NCBI Taxonomy" id="118781"/>
    <lineage>
        <taxon>Eukaryota</taxon>
        <taxon>Viridiplantae</taxon>
        <taxon>Streptophyta</taxon>
        <taxon>Embryophyta</taxon>
        <taxon>Tracheophyta</taxon>
        <taxon>Spermatophyta</taxon>
        <taxon>Magnoliopsida</taxon>
        <taxon>eudicotyledons</taxon>
        <taxon>Gunneridae</taxon>
        <taxon>Pentapetalae</taxon>
        <taxon>rosids</taxon>
        <taxon>fabids</taxon>
        <taxon>Malpighiales</taxon>
        <taxon>Salicaceae</taxon>
        <taxon>Saliceae</taxon>
        <taxon>Populus</taxon>
    </lineage>
</organism>
<protein>
    <recommendedName>
        <fullName evidence="11">Disease resistance RPP13-like protein 1</fullName>
    </recommendedName>
</protein>
<keyword evidence="10" id="KW-1185">Reference proteome</keyword>
<dbReference type="Pfam" id="PF00931">
    <property type="entry name" value="NB-ARC"/>
    <property type="match status" value="1"/>
</dbReference>
<dbReference type="GO" id="GO:0043531">
    <property type="term" value="F:ADP binding"/>
    <property type="evidence" value="ECO:0007669"/>
    <property type="project" value="InterPro"/>
</dbReference>
<evidence type="ECO:0000313" key="9">
    <source>
        <dbReference type="EMBL" id="KAG6781678.1"/>
    </source>
</evidence>
<feature type="domain" description="R13L1/DRL21-like LRR repeat region" evidence="8">
    <location>
        <begin position="434"/>
        <end position="560"/>
    </location>
</feature>
<dbReference type="InterPro" id="IPR056789">
    <property type="entry name" value="LRR_R13L1-DRL21"/>
</dbReference>
<evidence type="ECO:0000256" key="1">
    <source>
        <dbReference type="ARBA" id="ARBA00022614"/>
    </source>
</evidence>
<feature type="domain" description="Disease resistance N-terminal" evidence="7">
    <location>
        <begin position="12"/>
        <end position="102"/>
    </location>
</feature>
<name>A0A8X8A289_POPTO</name>
<evidence type="ECO:0000256" key="4">
    <source>
        <dbReference type="ARBA" id="ARBA00022821"/>
    </source>
</evidence>
<evidence type="ECO:0000256" key="2">
    <source>
        <dbReference type="ARBA" id="ARBA00022737"/>
    </source>
</evidence>
<evidence type="ECO:0000259" key="6">
    <source>
        <dbReference type="Pfam" id="PF00931"/>
    </source>
</evidence>
<feature type="domain" description="NB-ARC" evidence="6">
    <location>
        <begin position="199"/>
        <end position="359"/>
    </location>
</feature>
<evidence type="ECO:0000313" key="10">
    <source>
        <dbReference type="Proteomes" id="UP000886885"/>
    </source>
</evidence>
<dbReference type="Pfam" id="PF25019">
    <property type="entry name" value="LRR_R13L1-DRL21"/>
    <property type="match status" value="1"/>
</dbReference>
<dbReference type="OrthoDB" id="851508at2759"/>